<proteinExistence type="predicted"/>
<dbReference type="EMBL" id="SRLO01000286">
    <property type="protein sequence ID" value="TNN62804.1"/>
    <property type="molecule type" value="Genomic_DNA"/>
</dbReference>
<sequence>MCEALLDVEAGPLALARCSCPPAAPAGGWCRQSWCSMVIISCLMSSSASCRSNSCSMEDGRRTDSFTWRRRGQRTPFQQQQQREVGVALPRWFHEERVVTMCLVYAGSASCSSLLMFSLSLSGVRSGVNPGVTGPRGVSAPPGCGVMLPSGP</sequence>
<gene>
    <name evidence="1" type="ORF">EYF80_027030</name>
</gene>
<protein>
    <submittedName>
        <fullName evidence="1">Uncharacterized protein</fullName>
    </submittedName>
</protein>
<evidence type="ECO:0000313" key="2">
    <source>
        <dbReference type="Proteomes" id="UP000314294"/>
    </source>
</evidence>
<reference evidence="1 2" key="1">
    <citation type="submission" date="2019-03" db="EMBL/GenBank/DDBJ databases">
        <title>First draft genome of Liparis tanakae, snailfish: a comprehensive survey of snailfish specific genes.</title>
        <authorList>
            <person name="Kim W."/>
            <person name="Song I."/>
            <person name="Jeong J.-H."/>
            <person name="Kim D."/>
            <person name="Kim S."/>
            <person name="Ryu S."/>
            <person name="Song J.Y."/>
            <person name="Lee S.K."/>
        </authorList>
    </citation>
    <scope>NUCLEOTIDE SEQUENCE [LARGE SCALE GENOMIC DNA]</scope>
    <source>
        <tissue evidence="1">Muscle</tissue>
    </source>
</reference>
<comment type="caution">
    <text evidence="1">The sequence shown here is derived from an EMBL/GenBank/DDBJ whole genome shotgun (WGS) entry which is preliminary data.</text>
</comment>
<name>A0A4Z2HD39_9TELE</name>
<dbReference type="Proteomes" id="UP000314294">
    <property type="component" value="Unassembled WGS sequence"/>
</dbReference>
<dbReference type="AlphaFoldDB" id="A0A4Z2HD39"/>
<evidence type="ECO:0000313" key="1">
    <source>
        <dbReference type="EMBL" id="TNN62804.1"/>
    </source>
</evidence>
<keyword evidence="2" id="KW-1185">Reference proteome</keyword>
<accession>A0A4Z2HD39</accession>
<organism evidence="1 2">
    <name type="scientific">Liparis tanakae</name>
    <name type="common">Tanaka's snailfish</name>
    <dbReference type="NCBI Taxonomy" id="230148"/>
    <lineage>
        <taxon>Eukaryota</taxon>
        <taxon>Metazoa</taxon>
        <taxon>Chordata</taxon>
        <taxon>Craniata</taxon>
        <taxon>Vertebrata</taxon>
        <taxon>Euteleostomi</taxon>
        <taxon>Actinopterygii</taxon>
        <taxon>Neopterygii</taxon>
        <taxon>Teleostei</taxon>
        <taxon>Neoteleostei</taxon>
        <taxon>Acanthomorphata</taxon>
        <taxon>Eupercaria</taxon>
        <taxon>Perciformes</taxon>
        <taxon>Cottioidei</taxon>
        <taxon>Cottales</taxon>
        <taxon>Liparidae</taxon>
        <taxon>Liparis</taxon>
    </lineage>
</organism>